<dbReference type="InterPro" id="IPR011059">
    <property type="entry name" value="Metal-dep_hydrolase_composite"/>
</dbReference>
<protein>
    <submittedName>
        <fullName evidence="1">Uncharacterized protein</fullName>
    </submittedName>
</protein>
<evidence type="ECO:0000313" key="1">
    <source>
        <dbReference type="EMBL" id="RIY34442.1"/>
    </source>
</evidence>
<dbReference type="Gene3D" id="3.20.20.140">
    <property type="entry name" value="Metal-dependent hydrolases"/>
    <property type="match status" value="2"/>
</dbReference>
<organism evidence="1 2">
    <name type="scientific">Psittacicella hinzii</name>
    <dbReference type="NCBI Taxonomy" id="2028575"/>
    <lineage>
        <taxon>Bacteria</taxon>
        <taxon>Pseudomonadati</taxon>
        <taxon>Pseudomonadota</taxon>
        <taxon>Gammaproteobacteria</taxon>
        <taxon>Pasteurellales</taxon>
        <taxon>Psittacicellaceae</taxon>
        <taxon>Psittacicella</taxon>
    </lineage>
</organism>
<name>A0A3A1Y8B4_9GAMM</name>
<dbReference type="GO" id="GO:0016810">
    <property type="term" value="F:hydrolase activity, acting on carbon-nitrogen (but not peptide) bonds"/>
    <property type="evidence" value="ECO:0007669"/>
    <property type="project" value="InterPro"/>
</dbReference>
<feature type="non-terminal residue" evidence="1">
    <location>
        <position position="1116"/>
    </location>
</feature>
<dbReference type="Proteomes" id="UP000265916">
    <property type="component" value="Unassembled WGS sequence"/>
</dbReference>
<sequence>MSKKLFKNTIKIPYSSFEALNNIYQIMLRATELDSKQFVKFTKQSWLNQDYSFTGSTSFKDSYKSIFTKYYDVYDYSVCLKMLAAGMLHNMNYSSEFFENIKKNPHDKDVFINYETFDSVKTLLDSVNSNTLHYNILFSILDPDVSLVSPIDNQIVSPHYTYFASLSLLRIFNISNWNTCGIRDFTKDTLKSLDYYKNDNFIGFNCRYKISGKHGVFPQLRNIRALKLLDLYSMPELIALNGKAVQSAAVYIFFNFTYFSSEQTIDDCYMIIDREGYILEIDELTSENISKLQQFEPDIIDILLRKNKNPVLDTYSNTTFYGKRTIVINLHQLTVTPGFININLHGVENQFFEMCPNLETIRKITRRAFHYGITSWQFNNKNMANTIADLWLAWMYKFHYKHPDICLGVVADDPEGRYPLVQNKWQSSVSRNLPQETRYYNQFNKFIRANLLINQYSSLLTLALCNYPVKIGDLPTDFLKEKGSSDIKYANEHLYMVGQFTPQKFRQYCKKYYYDYVYGSTGNNSNMGRYIDIYNANSRYDRTYSSYEQYKDLAAFLIHTSTSSFCKVEDYINFDLEFLQNNNRERIPFTIQTKKIGENTVNLVKTLIKEDFFLHDKLINTRFYHDCFAPPENHRVIQSHNTSLIDNYLLHIANMRYNLLPASTSIDNFDQYLQDMRLDNNTFFYIDKVKSELKDKSQVEKQLKKSVKSILRENFDNIAIKEIEKYQGKNNYPVKSLSYFEVNCKRNIYNYLQVKNMEVNIDQKSDKHPVPKIYRTISQLSKLNHQNELTRSFNIYADCSIVNQQLNTCFTDKAVALFNFKPKQLLQYNFTVHHDPKAVVIRSHEYDQGYEFNKLSLSVLPQVIITFEHVGREFNDKSYEKIYTQQQHRLLTKYTHLQAAHELQSNYKGGQDIIHNEALKQDILNAPSPDKYHFYDSLNDIFGANYLANRFNIDMDAQDKATSNPYEFMRRLFEKEGEEGARNAIKYFTSNPAKLLRRSNSLGSLKEGALANFLVWNPDFSSLASTWVNGICVNRNKFLDKLSNKVIDDILEKFELLVDRKTKVKVPSTINAGVIMQRATEKILKELYHADEIDEVRDNEELMLAIYMALIVAIEQ</sequence>
<dbReference type="AlphaFoldDB" id="A0A3A1Y8B4"/>
<comment type="caution">
    <text evidence="1">The sequence shown here is derived from an EMBL/GenBank/DDBJ whole genome shotgun (WGS) entry which is preliminary data.</text>
</comment>
<dbReference type="Gene3D" id="2.30.40.10">
    <property type="entry name" value="Urease, subunit C, domain 1"/>
    <property type="match status" value="2"/>
</dbReference>
<keyword evidence="2" id="KW-1185">Reference proteome</keyword>
<gene>
    <name evidence="1" type="ORF">CKF58_08165</name>
</gene>
<evidence type="ECO:0000313" key="2">
    <source>
        <dbReference type="Proteomes" id="UP000265916"/>
    </source>
</evidence>
<dbReference type="EMBL" id="NRJG01000205">
    <property type="protein sequence ID" value="RIY34442.1"/>
    <property type="molecule type" value="Genomic_DNA"/>
</dbReference>
<reference evidence="1 2" key="1">
    <citation type="submission" date="2017-08" db="EMBL/GenBank/DDBJ databases">
        <title>Reclassification of Bisgaard taxon 37 and 44.</title>
        <authorList>
            <person name="Christensen H."/>
        </authorList>
    </citation>
    <scope>NUCLEOTIDE SEQUENCE [LARGE SCALE GENOMIC DNA]</scope>
    <source>
        <strain evidence="1 2">111</strain>
    </source>
</reference>
<dbReference type="SUPFAM" id="SSF51338">
    <property type="entry name" value="Composite domain of metallo-dependent hydrolases"/>
    <property type="match status" value="1"/>
</dbReference>
<proteinExistence type="predicted"/>
<accession>A0A3A1Y8B4</accession>